<evidence type="ECO:0000313" key="6">
    <source>
        <dbReference type="EMBL" id="KAJ2781694.1"/>
    </source>
</evidence>
<dbReference type="OrthoDB" id="405996at2759"/>
<dbReference type="Proteomes" id="UP001140172">
    <property type="component" value="Unassembled WGS sequence"/>
</dbReference>
<protein>
    <submittedName>
        <fullName evidence="6">Phosphatidylinositol-3,5-bisphosphate 5-phosphatase</fullName>
    </submittedName>
</protein>
<feature type="region of interest" description="Disordered" evidence="4">
    <location>
        <begin position="899"/>
        <end position="931"/>
    </location>
</feature>
<dbReference type="PANTHER" id="PTHR45738">
    <property type="entry name" value="POLYPHOSPHOINOSITIDE PHOSPHATASE"/>
    <property type="match status" value="1"/>
</dbReference>
<keyword evidence="2" id="KW-0378">Hydrolase</keyword>
<feature type="compositionally biased region" description="Polar residues" evidence="4">
    <location>
        <begin position="910"/>
        <end position="922"/>
    </location>
</feature>
<evidence type="ECO:0000256" key="4">
    <source>
        <dbReference type="SAM" id="MobiDB-lite"/>
    </source>
</evidence>
<dbReference type="GO" id="GO:0012505">
    <property type="term" value="C:endomembrane system"/>
    <property type="evidence" value="ECO:0007669"/>
    <property type="project" value="UniProtKB-SubCell"/>
</dbReference>
<feature type="region of interest" description="Disordered" evidence="4">
    <location>
        <begin position="655"/>
        <end position="700"/>
    </location>
</feature>
<dbReference type="PROSITE" id="PS50275">
    <property type="entry name" value="SAC"/>
    <property type="match status" value="1"/>
</dbReference>
<proteinExistence type="predicted"/>
<dbReference type="Pfam" id="PF02383">
    <property type="entry name" value="Syja_N"/>
    <property type="match status" value="1"/>
</dbReference>
<dbReference type="PANTHER" id="PTHR45738:SF5">
    <property type="entry name" value="POLYPHOSPHOINOSITIDE PHOSPHATASE"/>
    <property type="match status" value="1"/>
</dbReference>
<organism evidence="6 7">
    <name type="scientific">Coemansia interrupta</name>
    <dbReference type="NCBI Taxonomy" id="1126814"/>
    <lineage>
        <taxon>Eukaryota</taxon>
        <taxon>Fungi</taxon>
        <taxon>Fungi incertae sedis</taxon>
        <taxon>Zoopagomycota</taxon>
        <taxon>Kickxellomycotina</taxon>
        <taxon>Kickxellomycetes</taxon>
        <taxon>Kickxellales</taxon>
        <taxon>Kickxellaceae</taxon>
        <taxon>Coemansia</taxon>
    </lineage>
</organism>
<feature type="region of interest" description="Disordered" evidence="4">
    <location>
        <begin position="1"/>
        <end position="23"/>
    </location>
</feature>
<dbReference type="GO" id="GO:0046856">
    <property type="term" value="P:phosphatidylinositol dephosphorylation"/>
    <property type="evidence" value="ECO:0007669"/>
    <property type="project" value="InterPro"/>
</dbReference>
<evidence type="ECO:0000259" key="5">
    <source>
        <dbReference type="PROSITE" id="PS50275"/>
    </source>
</evidence>
<evidence type="ECO:0000313" key="7">
    <source>
        <dbReference type="Proteomes" id="UP001140172"/>
    </source>
</evidence>
<gene>
    <name evidence="6" type="primary">FIG4</name>
    <name evidence="6" type="ORF">GGI15_003151</name>
</gene>
<name>A0A9W8HFW4_9FUNG</name>
<evidence type="ECO:0000256" key="3">
    <source>
        <dbReference type="ARBA" id="ARBA00023136"/>
    </source>
</evidence>
<sequence>MSSGSMLDADGKPAAEEDSADSAFAADEIPLHRPRVSFTQFDIFENRTQLCIVGYNDGESLYQILRIDRTQDDVSRIATEGPQHHTREEISKIVQQMQGAGGWRSVVTGVCGLVGFVRFTKGLYLSVITRQRPVALLGGHYIYHVEDTRLLSITYRPERTDREERFINTFKSVDLTKNFYYSHTYDVTRTLQQNMRGRSLYYQSMVVWNYQLLVNAAQGLGIGAQWTVALVHGYIDQSRLSVLGRDVFITLIARRSRIFAGVRFLKRGVNDAGYVANDVETEQIVATMEVTGFDSGAYTAYVQHRGSIPLFWSQETAGIAPKPPIEINVRDPYFVEAGRHFSGLFARYGAPIIVLSLIKTKERARRESVLGEEFSEGLRYLNQFLPSGQKIRYLAWDMSRAKKNRQEDVLAILEVIAEEAIALTGFFHSRPELYANHLRRGSKHHDVRRTEPMRQSGVVRSNCIDCLDRTNAAQSIIGKVALAHQLFALGIIAHPHLSFATDAAMIIEEMYHDLGNTIALQYGGSHLVNTVQTNTNWRSHSRDIVEALRRYYSNSLLDVERQEAITYFVERTIFPECTHRRATSSRPSQVGKPVFRKWWTTLTALDPPVAEDDTGDMRDGHGDQDSYWNEYYEPHKYTSFDSLFVSSLNSSASLHPHTNVQNTPSPFADRTGQRHPQRPMPQDNKWLKSETEEYTDPTAASREEIYSRVSARVATPQVLHPMGIGGWVTDGISEPLQEPRVSRAEHDEYEKYVHQFDNLQSWIVPPSNVLYSDYVESQRQRQQQIQQLQRQYSAYPYVQPKTDLRSGTDDWMRSQTPAPQRAAPPWSPNPASSGRTRSNTTMLWGLWSQSPSATNNTDSRKRFQSKDLSTTASVVNPLFKPTLNVGSSLQSAIWGRPRRDRSRSLDLGSNPVNPLLTPQTTSRHVDGAVSNTGSNTVTATTATTVKNCSEADLKIYQDYVKMRKAFGGHV</sequence>
<evidence type="ECO:0000256" key="2">
    <source>
        <dbReference type="ARBA" id="ARBA00022801"/>
    </source>
</evidence>
<dbReference type="GO" id="GO:0043813">
    <property type="term" value="F:phosphatidylinositol-3,5-bisphosphate 5-phosphatase activity"/>
    <property type="evidence" value="ECO:0007669"/>
    <property type="project" value="InterPro"/>
</dbReference>
<comment type="subcellular location">
    <subcellularLocation>
        <location evidence="1">Endomembrane system</location>
    </subcellularLocation>
</comment>
<dbReference type="EMBL" id="JANBUM010000201">
    <property type="protein sequence ID" value="KAJ2781694.1"/>
    <property type="molecule type" value="Genomic_DNA"/>
</dbReference>
<feature type="compositionally biased region" description="Polar residues" evidence="4">
    <location>
        <begin position="656"/>
        <end position="665"/>
    </location>
</feature>
<feature type="region of interest" description="Disordered" evidence="4">
    <location>
        <begin position="796"/>
        <end position="838"/>
    </location>
</feature>
<keyword evidence="7" id="KW-1185">Reference proteome</keyword>
<evidence type="ECO:0000256" key="1">
    <source>
        <dbReference type="ARBA" id="ARBA00004308"/>
    </source>
</evidence>
<accession>A0A9W8HFW4</accession>
<dbReference type="InterPro" id="IPR002013">
    <property type="entry name" value="SAC_dom"/>
</dbReference>
<feature type="compositionally biased region" description="Basic and acidic residues" evidence="4">
    <location>
        <begin position="802"/>
        <end position="812"/>
    </location>
</feature>
<reference evidence="6" key="1">
    <citation type="submission" date="2022-07" db="EMBL/GenBank/DDBJ databases">
        <title>Phylogenomic reconstructions and comparative analyses of Kickxellomycotina fungi.</title>
        <authorList>
            <person name="Reynolds N.K."/>
            <person name="Stajich J.E."/>
            <person name="Barry K."/>
            <person name="Grigoriev I.V."/>
            <person name="Crous P."/>
            <person name="Smith M.E."/>
        </authorList>
    </citation>
    <scope>NUCLEOTIDE SEQUENCE</scope>
    <source>
        <strain evidence="6">BCRC 34489</strain>
    </source>
</reference>
<comment type="caution">
    <text evidence="6">The sequence shown here is derived from an EMBL/GenBank/DDBJ whole genome shotgun (WGS) entry which is preliminary data.</text>
</comment>
<dbReference type="InterPro" id="IPR043573">
    <property type="entry name" value="Fig4-like"/>
</dbReference>
<keyword evidence="3" id="KW-0472">Membrane</keyword>
<dbReference type="AlphaFoldDB" id="A0A9W8HFW4"/>
<feature type="domain" description="SAC" evidence="5">
    <location>
        <begin position="170"/>
        <end position="524"/>
    </location>
</feature>